<sequence length="307" mass="34130">MDISLDWIAPRFLYHRYEPDKVLKNTREVPNGHAGRVQKIRDEGQCRRPGGRRDHRRRVRTHRRFARAGRHHAPDQQAVRRPRFRQLLHSAQRPAVRPAAGRGQESGRRARVRQLLHDLAELHHPRVRDLPDGAPDEPPAQPVQQGRRSRSGRAGAAAGRGRAAARNPRRAEAITAGVPHAPLLAAVRANRHDRPRHLCRDRGAAAGVDGPGADPGRRRRAGAVGPCAAGARRRSGAGQLPRRSRPRHAGRRQHPHEQGVARDASAAEGSVLQALFRRQDAAAGTDGQPGLGRDRQRRRLYPDELPR</sequence>
<feature type="compositionally biased region" description="Low complexity" evidence="1">
    <location>
        <begin position="204"/>
        <end position="214"/>
    </location>
</feature>
<feature type="compositionally biased region" description="Basic residues" evidence="1">
    <location>
        <begin position="242"/>
        <end position="254"/>
    </location>
</feature>
<organism evidence="2 3">
    <name type="scientific">Ricinus communis</name>
    <name type="common">Castor bean</name>
    <dbReference type="NCBI Taxonomy" id="3988"/>
    <lineage>
        <taxon>Eukaryota</taxon>
        <taxon>Viridiplantae</taxon>
        <taxon>Streptophyta</taxon>
        <taxon>Embryophyta</taxon>
        <taxon>Tracheophyta</taxon>
        <taxon>Spermatophyta</taxon>
        <taxon>Magnoliopsida</taxon>
        <taxon>eudicotyledons</taxon>
        <taxon>Gunneridae</taxon>
        <taxon>Pentapetalae</taxon>
        <taxon>rosids</taxon>
        <taxon>fabids</taxon>
        <taxon>Malpighiales</taxon>
        <taxon>Euphorbiaceae</taxon>
        <taxon>Acalyphoideae</taxon>
        <taxon>Acalypheae</taxon>
        <taxon>Ricinus</taxon>
    </lineage>
</organism>
<dbReference type="EMBL" id="EQ991773">
    <property type="protein sequence ID" value="EEF22665.1"/>
    <property type="molecule type" value="Genomic_DNA"/>
</dbReference>
<protein>
    <submittedName>
        <fullName evidence="2">Uncharacterized protein</fullName>
    </submittedName>
</protein>
<proteinExistence type="predicted"/>
<dbReference type="AlphaFoldDB" id="B9TN99"/>
<feature type="compositionally biased region" description="Basic and acidic residues" evidence="1">
    <location>
        <begin position="122"/>
        <end position="131"/>
    </location>
</feature>
<name>B9TN99_RICCO</name>
<gene>
    <name evidence="2" type="ORF">RCOM_2078170</name>
</gene>
<feature type="region of interest" description="Disordered" evidence="1">
    <location>
        <begin position="89"/>
        <end position="109"/>
    </location>
</feature>
<feature type="compositionally biased region" description="Basic and acidic residues" evidence="1">
    <location>
        <begin position="193"/>
        <end position="203"/>
    </location>
</feature>
<feature type="region of interest" description="Disordered" evidence="1">
    <location>
        <begin position="122"/>
        <end position="169"/>
    </location>
</feature>
<keyword evidence="3" id="KW-1185">Reference proteome</keyword>
<dbReference type="InParanoid" id="B9TN99"/>
<accession>B9TN99</accession>
<reference evidence="3" key="1">
    <citation type="journal article" date="2010" name="Nat. Biotechnol.">
        <title>Draft genome sequence of the oilseed species Ricinus communis.</title>
        <authorList>
            <person name="Chan A.P."/>
            <person name="Crabtree J."/>
            <person name="Zhao Q."/>
            <person name="Lorenzi H."/>
            <person name="Orvis J."/>
            <person name="Puiu D."/>
            <person name="Melake-Berhan A."/>
            <person name="Jones K.M."/>
            <person name="Redman J."/>
            <person name="Chen G."/>
            <person name="Cahoon E.B."/>
            <person name="Gedil M."/>
            <person name="Stanke M."/>
            <person name="Haas B.J."/>
            <person name="Wortman J.R."/>
            <person name="Fraser-Liggett C.M."/>
            <person name="Ravel J."/>
            <person name="Rabinowicz P.D."/>
        </authorList>
    </citation>
    <scope>NUCLEOTIDE SEQUENCE [LARGE SCALE GENOMIC DNA]</scope>
    <source>
        <strain evidence="3">cv. Hale</strain>
    </source>
</reference>
<dbReference type="Proteomes" id="UP000008311">
    <property type="component" value="Unassembled WGS sequence"/>
</dbReference>
<evidence type="ECO:0000313" key="2">
    <source>
        <dbReference type="EMBL" id="EEF22665.1"/>
    </source>
</evidence>
<feature type="compositionally biased region" description="Low complexity" evidence="1">
    <location>
        <begin position="152"/>
        <end position="166"/>
    </location>
</feature>
<feature type="region of interest" description="Disordered" evidence="1">
    <location>
        <begin position="193"/>
        <end position="307"/>
    </location>
</feature>
<evidence type="ECO:0000313" key="3">
    <source>
        <dbReference type="Proteomes" id="UP000008311"/>
    </source>
</evidence>
<feature type="non-terminal residue" evidence="2">
    <location>
        <position position="307"/>
    </location>
</feature>
<evidence type="ECO:0000256" key="1">
    <source>
        <dbReference type="SAM" id="MobiDB-lite"/>
    </source>
</evidence>